<reference evidence="1" key="1">
    <citation type="submission" date="2022-04" db="EMBL/GenBank/DDBJ databases">
        <title>Genome of the entomopathogenic fungus Entomophthora muscae.</title>
        <authorList>
            <person name="Elya C."/>
            <person name="Lovett B.R."/>
            <person name="Lee E."/>
            <person name="Macias A.M."/>
            <person name="Hajek A.E."/>
            <person name="De Bivort B.L."/>
            <person name="Kasson M.T."/>
            <person name="De Fine Licht H.H."/>
            <person name="Stajich J.E."/>
        </authorList>
    </citation>
    <scope>NUCLEOTIDE SEQUENCE</scope>
    <source>
        <strain evidence="1">Berkeley</strain>
    </source>
</reference>
<dbReference type="EMBL" id="QTSX02002251">
    <property type="protein sequence ID" value="KAJ9076738.1"/>
    <property type="molecule type" value="Genomic_DNA"/>
</dbReference>
<keyword evidence="2" id="KW-1185">Reference proteome</keyword>
<name>A0ACC2TQ05_9FUNG</name>
<proteinExistence type="predicted"/>
<gene>
    <name evidence="1" type="ORF">DSO57_1023384</name>
</gene>
<accession>A0ACC2TQ05</accession>
<evidence type="ECO:0000313" key="1">
    <source>
        <dbReference type="EMBL" id="KAJ9076738.1"/>
    </source>
</evidence>
<dbReference type="Proteomes" id="UP001165960">
    <property type="component" value="Unassembled WGS sequence"/>
</dbReference>
<evidence type="ECO:0000313" key="2">
    <source>
        <dbReference type="Proteomes" id="UP001165960"/>
    </source>
</evidence>
<sequence>MNYETPNTDHIIHPDMEEWQKSQDKAPNPPPPQKKKTCKKKACSTCRDSLSNTTD</sequence>
<comment type="caution">
    <text evidence="1">The sequence shown here is derived from an EMBL/GenBank/DDBJ whole genome shotgun (WGS) entry which is preliminary data.</text>
</comment>
<organism evidence="1 2">
    <name type="scientific">Entomophthora muscae</name>
    <dbReference type="NCBI Taxonomy" id="34485"/>
    <lineage>
        <taxon>Eukaryota</taxon>
        <taxon>Fungi</taxon>
        <taxon>Fungi incertae sedis</taxon>
        <taxon>Zoopagomycota</taxon>
        <taxon>Entomophthoromycotina</taxon>
        <taxon>Entomophthoromycetes</taxon>
        <taxon>Entomophthorales</taxon>
        <taxon>Entomophthoraceae</taxon>
        <taxon>Entomophthora</taxon>
    </lineage>
</organism>
<protein>
    <submittedName>
        <fullName evidence="1">Uncharacterized protein</fullName>
    </submittedName>
</protein>